<dbReference type="InterPro" id="IPR036322">
    <property type="entry name" value="WD40_repeat_dom_sf"/>
</dbReference>
<dbReference type="GO" id="GO:0043291">
    <property type="term" value="C:RAVE complex"/>
    <property type="evidence" value="ECO:0007669"/>
    <property type="project" value="TreeGrafter"/>
</dbReference>
<evidence type="ECO:0000313" key="5">
    <source>
        <dbReference type="WBParaSite" id="EVEC_0001007001-mRNA-1"/>
    </source>
</evidence>
<name>A0A0N4VGY1_ENTVE</name>
<dbReference type="Proteomes" id="UP000274131">
    <property type="component" value="Unassembled WGS sequence"/>
</dbReference>
<feature type="compositionally biased region" description="Polar residues" evidence="1">
    <location>
        <begin position="451"/>
        <end position="466"/>
    </location>
</feature>
<dbReference type="PANTHER" id="PTHR13950:SF9">
    <property type="entry name" value="RABCONNECTIN-3A"/>
    <property type="match status" value="1"/>
</dbReference>
<dbReference type="Pfam" id="PF12234">
    <property type="entry name" value="Rav1p_C"/>
    <property type="match status" value="1"/>
</dbReference>
<evidence type="ECO:0000313" key="4">
    <source>
        <dbReference type="Proteomes" id="UP000274131"/>
    </source>
</evidence>
<reference evidence="5" key="1">
    <citation type="submission" date="2017-02" db="UniProtKB">
        <authorList>
            <consortium name="WormBaseParasite"/>
        </authorList>
    </citation>
    <scope>IDENTIFICATION</scope>
</reference>
<dbReference type="EMBL" id="UXUI01010043">
    <property type="protein sequence ID" value="VDD94677.1"/>
    <property type="molecule type" value="Genomic_DNA"/>
</dbReference>
<sequence>MSAHQVITGALNKGENVFSVGSVDGINFTVIGTDIVIFSSSFERVQVIPGSNAETEQIVTCVNCCSESGKIAVAYGKLIRIFEPVYQEGEPCKHKLDYRWHEAQSIAMDVPVGPVLWNLEGYRLLICCGDRLLLYQHRDFAALCSNGSKQSGSAVMFSITEEAYFSFFSSYFPSFIACGYVLVVQFQEQESQVADVFSPIWESVWAVNLASPPKFISFSPDGSLLATCGVHDRMIKIWFRESDFDENANSIRFNFTYLQHPAPVSGFEWRKISRYMPRRCVQNVLLSWCEDNTARLWKEDPLLDGCLYLNNDTTESSCSDDPNYEKFYHSHRRYARAKRKLLLRFKNLMKIRRKKVDDISHTINRSSSAVNNALNEFNLSGEVSDCFLVPSLESSSVNCKAFSVHWLNNKELLYGVGGEKIIAEILLNEQPNHPNTETPSVTTEEDGGDSVNGTSVKPSTPAVSLSNGTFRSSVEALSTHSYLKDVVDLKLEALIRDWCKSSDIIFAVHPVDGSLLTWTVEWLDDPCRQPTVSFTSRFPSAFPLTDAASLNPSLYTFSSDIPIYFPVLHQRESPGKREEHTFRGYRAGKRICMVASQCGLLLATTNMMAELLVSKHFCAALCLCLLSIIHQYLGNIKAGCPLNSFRANIVKLWDGSSTNLLYLLTSHENGSLNLWHLSMEENSKFTTILNVSHVFRMCGHRFQISRIAPHPGLPLMLTSSQFSDVEGKAGGVGKAELILWKINPIGPLCKSGGVRELARVAGGSAKSFTWMAWIPAILPSCTWGSASNSPSSCFIASDGNTIAVYQAIVDASGFLAEMYAGTQNGGVTSCDRFLILMKVFSSVDGDFSYEDKEQSSSKRNLKDLFNVVSTQSTAKPGCVLYLSNLKGSKHDADKVLLLHVFNERLVFSDENYKLNLSDVADAAVIDRTRHPCFSDRYFVVLIERHGKCDRIRMWSLNITSQRPLPHYEEESESAGRAASQKPASTARLELSSEELCDHELPLPEGVRVMTAMATAGHLPSSNLYPACRAPYVLLTACSDERVRFWNCVRVQQPSGTYSYSWEKWRMIGDLMDSDLELEGRTLLADCLGQIFAISSAHSGRFACAYMPEGTVLTKSSTLRSIKVGVFECESSGGVEWLREDTLVIDKKPLYLKRNSEAPSLNTLSESGSALAVTEADGSHIRIDWVSTEDGSHLLTVGVGSFIYLFTQVSQGAAQRNIVMMKEHETHKRPPLRKASSLANPERISTRLVHWLCIRYLELQSADGRPPLPTTVNWVRDGILVVGMHSEMRCYSQWSLSTPEFVKHQTGEERPKEANLKKRGTVPHLGVVASLNISPSHSMLDQLSKKTRGEFGTSSKMLKEMMHRAISAPRDMHELASRDEHVLEAISDEGLFEAARLASPILPQYHPKQLIELLNSGKTRRVKAILLHVIHCLKQSNVSIPNPLSRAASIRRMSVSDANEAGYGQSNLSSQEANRGLTDAFDDANPEYDELDGIAPLPLYLLMAADRETASASGESAVNNKDQYKMLFEAETIEDDLDEMLDDHKGNLSRRSSISGDVQFNTDRVSTVFTARHNRILTDFLTHTHLPGLSSVDQMHLLAVADTLSHFSADAMDKLSQANAALQSVQPSVVRDAASGYATAASGSETVDECGLRFLMAMKQHEYLLLCLPLKQRQALLQRYFPSFATCLIPLNFTQFVHYRGLSSSNIIWALHSETETELLNAIPGLVKSQPTWDEMRALGVAWWLKNNASLCSVVEKVSCFFSLLSRKYFFLF</sequence>
<dbReference type="GO" id="GO:0007035">
    <property type="term" value="P:vacuolar acidification"/>
    <property type="evidence" value="ECO:0007669"/>
    <property type="project" value="TreeGrafter"/>
</dbReference>
<proteinExistence type="predicted"/>
<feature type="region of interest" description="Disordered" evidence="1">
    <location>
        <begin position="428"/>
        <end position="466"/>
    </location>
</feature>
<dbReference type="STRING" id="51028.A0A0N4VGY1"/>
<dbReference type="InterPro" id="IPR052208">
    <property type="entry name" value="DmX-like/RAVE_component"/>
</dbReference>
<reference evidence="3 4" key="2">
    <citation type="submission" date="2018-10" db="EMBL/GenBank/DDBJ databases">
        <authorList>
            <consortium name="Pathogen Informatics"/>
        </authorList>
    </citation>
    <scope>NUCLEOTIDE SEQUENCE [LARGE SCALE GENOMIC DNA]</scope>
</reference>
<dbReference type="InterPro" id="IPR001680">
    <property type="entry name" value="WD40_rpt"/>
</dbReference>
<feature type="compositionally biased region" description="Polar residues" evidence="1">
    <location>
        <begin position="429"/>
        <end position="442"/>
    </location>
</feature>
<evidence type="ECO:0000313" key="3">
    <source>
        <dbReference type="EMBL" id="VDD94677.1"/>
    </source>
</evidence>
<accession>A0A0N4VGY1</accession>
<protein>
    <submittedName>
        <fullName evidence="5">WD_REPEATS_REGION domain-containing protein</fullName>
    </submittedName>
</protein>
<evidence type="ECO:0000256" key="1">
    <source>
        <dbReference type="SAM" id="MobiDB-lite"/>
    </source>
</evidence>
<organism evidence="5">
    <name type="scientific">Enterobius vermicularis</name>
    <name type="common">Human pinworm</name>
    <dbReference type="NCBI Taxonomy" id="51028"/>
    <lineage>
        <taxon>Eukaryota</taxon>
        <taxon>Metazoa</taxon>
        <taxon>Ecdysozoa</taxon>
        <taxon>Nematoda</taxon>
        <taxon>Chromadorea</taxon>
        <taxon>Rhabditida</taxon>
        <taxon>Spirurina</taxon>
        <taxon>Oxyuridomorpha</taxon>
        <taxon>Oxyuroidea</taxon>
        <taxon>Oxyuridae</taxon>
        <taxon>Enterobius</taxon>
    </lineage>
</organism>
<feature type="domain" description="RAVE complex protein Rav1 C-terminal" evidence="2">
    <location>
        <begin position="1639"/>
        <end position="1758"/>
    </location>
</feature>
<evidence type="ECO:0000259" key="2">
    <source>
        <dbReference type="Pfam" id="PF12234"/>
    </source>
</evidence>
<keyword evidence="4" id="KW-1185">Reference proteome</keyword>
<dbReference type="Gene3D" id="2.130.10.10">
    <property type="entry name" value="YVTN repeat-like/Quinoprotein amine dehydrogenase"/>
    <property type="match status" value="1"/>
</dbReference>
<dbReference type="Pfam" id="PF00400">
    <property type="entry name" value="WD40"/>
    <property type="match status" value="1"/>
</dbReference>
<dbReference type="SMART" id="SM00320">
    <property type="entry name" value="WD40"/>
    <property type="match status" value="5"/>
</dbReference>
<dbReference type="InterPro" id="IPR015943">
    <property type="entry name" value="WD40/YVTN_repeat-like_dom_sf"/>
</dbReference>
<dbReference type="PANTHER" id="PTHR13950">
    <property type="entry name" value="RABCONNECTIN-RELATED"/>
    <property type="match status" value="1"/>
</dbReference>
<dbReference type="InterPro" id="IPR022033">
    <property type="entry name" value="Rav1p_C"/>
</dbReference>
<dbReference type="OrthoDB" id="342131at2759"/>
<gene>
    <name evidence="3" type="ORF">EVEC_LOCUS9428</name>
</gene>
<dbReference type="WBParaSite" id="EVEC_0001007001-mRNA-1">
    <property type="protein sequence ID" value="EVEC_0001007001-mRNA-1"/>
    <property type="gene ID" value="EVEC_0001007001"/>
</dbReference>
<dbReference type="SUPFAM" id="SSF50978">
    <property type="entry name" value="WD40 repeat-like"/>
    <property type="match status" value="2"/>
</dbReference>